<dbReference type="InterPro" id="IPR011545">
    <property type="entry name" value="DEAD/DEAH_box_helicase_dom"/>
</dbReference>
<dbReference type="Pfam" id="PF00270">
    <property type="entry name" value="DEAD"/>
    <property type="match status" value="2"/>
</dbReference>
<dbReference type="SUPFAM" id="SSF46785">
    <property type="entry name" value="Winged helix' DNA-binding domain"/>
    <property type="match status" value="2"/>
</dbReference>
<keyword evidence="5" id="KW-0378">Hydrolase</keyword>
<dbReference type="GO" id="GO:0016787">
    <property type="term" value="F:hydrolase activity"/>
    <property type="evidence" value="ECO:0007669"/>
    <property type="project" value="UniProtKB-KW"/>
</dbReference>
<dbReference type="FunFam" id="1.10.3380.10:FF:000001">
    <property type="entry name" value="U5 small nuclear ribonucleoprotein helicase"/>
    <property type="match status" value="1"/>
</dbReference>
<dbReference type="SMART" id="SM00973">
    <property type="entry name" value="Sec63"/>
    <property type="match status" value="2"/>
</dbReference>
<dbReference type="PANTHER" id="PTHR47961">
    <property type="entry name" value="DNA POLYMERASE THETA, PUTATIVE (AFU_ORTHOLOGUE AFUA_1G05260)-RELATED"/>
    <property type="match status" value="1"/>
</dbReference>
<dbReference type="InterPro" id="IPR003593">
    <property type="entry name" value="AAA+_ATPase"/>
</dbReference>
<dbReference type="SUPFAM" id="SSF52540">
    <property type="entry name" value="P-loop containing nucleoside triphosphate hydrolases"/>
    <property type="match status" value="3"/>
</dbReference>
<dbReference type="InterPro" id="IPR027417">
    <property type="entry name" value="P-loop_NTPase"/>
</dbReference>
<feature type="region of interest" description="Disordered" evidence="8">
    <location>
        <begin position="342"/>
        <end position="382"/>
    </location>
</feature>
<feature type="compositionally biased region" description="Polar residues" evidence="8">
    <location>
        <begin position="348"/>
        <end position="358"/>
    </location>
</feature>
<dbReference type="PANTHER" id="PTHR47961:SF13">
    <property type="entry name" value="ACTIVATING SIGNAL COINTEGRATOR 1 COMPLEX SUBUNIT 3"/>
    <property type="match status" value="1"/>
</dbReference>
<dbReference type="SMART" id="SM00487">
    <property type="entry name" value="DEXDc"/>
    <property type="match status" value="2"/>
</dbReference>
<dbReference type="EMBL" id="JAOPGA020000489">
    <property type="protein sequence ID" value="KAL0478959.1"/>
    <property type="molecule type" value="Genomic_DNA"/>
</dbReference>
<dbReference type="CDD" id="cd18795">
    <property type="entry name" value="SF2_C_Ski2"/>
    <property type="match status" value="2"/>
</dbReference>
<organism evidence="11 12">
    <name type="scientific">Acrasis kona</name>
    <dbReference type="NCBI Taxonomy" id="1008807"/>
    <lineage>
        <taxon>Eukaryota</taxon>
        <taxon>Discoba</taxon>
        <taxon>Heterolobosea</taxon>
        <taxon>Tetramitia</taxon>
        <taxon>Eutetramitia</taxon>
        <taxon>Acrasidae</taxon>
        <taxon>Acrasis</taxon>
    </lineage>
</organism>
<evidence type="ECO:0000259" key="9">
    <source>
        <dbReference type="PROSITE" id="PS51192"/>
    </source>
</evidence>
<keyword evidence="3" id="KW-0677">Repeat</keyword>
<dbReference type="FunFam" id="3.40.50.300:FF:000102">
    <property type="entry name" value="RNA helicase, activating signal cointegrator 1"/>
    <property type="match status" value="1"/>
</dbReference>
<evidence type="ECO:0000259" key="10">
    <source>
        <dbReference type="PROSITE" id="PS51194"/>
    </source>
</evidence>
<dbReference type="Pfam" id="PF00271">
    <property type="entry name" value="Helicase_C"/>
    <property type="match status" value="2"/>
</dbReference>
<keyword evidence="7" id="KW-0067">ATP-binding</keyword>
<dbReference type="InterPro" id="IPR001650">
    <property type="entry name" value="Helicase_C-like"/>
</dbReference>
<name>A0AAW2YPG8_9EUKA</name>
<evidence type="ECO:0000256" key="6">
    <source>
        <dbReference type="ARBA" id="ARBA00022806"/>
    </source>
</evidence>
<feature type="domain" description="Helicase ATP-binding" evidence="9">
    <location>
        <begin position="463"/>
        <end position="645"/>
    </location>
</feature>
<dbReference type="FunFam" id="3.40.50.300:FF:000062">
    <property type="entry name" value="U5 small nuclear ribonucleoprotein helicase"/>
    <property type="match status" value="1"/>
</dbReference>
<dbReference type="PROSITE" id="PS51194">
    <property type="entry name" value="HELICASE_CTER"/>
    <property type="match status" value="2"/>
</dbReference>
<comment type="subcellular location">
    <subcellularLocation>
        <location evidence="1">Cytoplasm</location>
    </subcellularLocation>
</comment>
<dbReference type="Gene3D" id="2.60.40.150">
    <property type="entry name" value="C2 domain"/>
    <property type="match status" value="2"/>
</dbReference>
<evidence type="ECO:0000256" key="8">
    <source>
        <dbReference type="SAM" id="MobiDB-lite"/>
    </source>
</evidence>
<dbReference type="Gene3D" id="3.40.50.300">
    <property type="entry name" value="P-loop containing nucleotide triphosphate hydrolases"/>
    <property type="match status" value="4"/>
</dbReference>
<proteinExistence type="predicted"/>
<dbReference type="InterPro" id="IPR036390">
    <property type="entry name" value="WH_DNA-bd_sf"/>
</dbReference>
<dbReference type="SUPFAM" id="SSF158702">
    <property type="entry name" value="Sec63 N-terminal domain-like"/>
    <property type="match status" value="2"/>
</dbReference>
<dbReference type="InterPro" id="IPR014001">
    <property type="entry name" value="Helicase_ATP-bd"/>
</dbReference>
<dbReference type="InterPro" id="IPR014756">
    <property type="entry name" value="Ig_E-set"/>
</dbReference>
<keyword evidence="6" id="KW-0347">Helicase</keyword>
<dbReference type="FunFam" id="3.40.50.300:FF:000198">
    <property type="entry name" value="Activating signal cointegrator 1 complex subunit"/>
    <property type="match status" value="1"/>
</dbReference>
<dbReference type="Pfam" id="PF23445">
    <property type="entry name" value="WHD_SNRNP200"/>
    <property type="match status" value="2"/>
</dbReference>
<feature type="domain" description="Helicase C-terminal" evidence="10">
    <location>
        <begin position="1517"/>
        <end position="1725"/>
    </location>
</feature>
<dbReference type="InterPro" id="IPR050474">
    <property type="entry name" value="Hel308_SKI2-like"/>
</dbReference>
<comment type="caution">
    <text evidence="11">The sequence shown here is derived from an EMBL/GenBank/DDBJ whole genome shotgun (WGS) entry which is preliminary data.</text>
</comment>
<dbReference type="Gene3D" id="1.10.3380.10">
    <property type="entry name" value="Sec63 N-terminal domain-like domain"/>
    <property type="match status" value="2"/>
</dbReference>
<evidence type="ECO:0000256" key="4">
    <source>
        <dbReference type="ARBA" id="ARBA00022741"/>
    </source>
</evidence>
<evidence type="ECO:0000313" key="11">
    <source>
        <dbReference type="EMBL" id="KAL0478959.1"/>
    </source>
</evidence>
<dbReference type="InterPro" id="IPR035892">
    <property type="entry name" value="C2_domain_sf"/>
</dbReference>
<evidence type="ECO:0000256" key="5">
    <source>
        <dbReference type="ARBA" id="ARBA00022801"/>
    </source>
</evidence>
<dbReference type="GO" id="GO:0005524">
    <property type="term" value="F:ATP binding"/>
    <property type="evidence" value="ECO:0007669"/>
    <property type="project" value="UniProtKB-KW"/>
</dbReference>
<feature type="domain" description="Helicase C-terminal" evidence="10">
    <location>
        <begin position="671"/>
        <end position="887"/>
    </location>
</feature>
<dbReference type="PIRSF" id="PIRSF039073">
    <property type="entry name" value="BRR2"/>
    <property type="match status" value="1"/>
</dbReference>
<dbReference type="InterPro" id="IPR057842">
    <property type="entry name" value="WH_MER3"/>
</dbReference>
<feature type="compositionally biased region" description="Low complexity" evidence="8">
    <location>
        <begin position="367"/>
        <end position="382"/>
    </location>
</feature>
<dbReference type="Gene3D" id="1.10.150.20">
    <property type="entry name" value="5' to 3' exonuclease, C-terminal subdomain"/>
    <property type="match status" value="1"/>
</dbReference>
<accession>A0AAW2YPG8</accession>
<dbReference type="FunFam" id="3.40.50.300:FF:000231">
    <property type="entry name" value="Activating signal cointegrator 1 complex subunit 3"/>
    <property type="match status" value="1"/>
</dbReference>
<sequence length="2098" mass="240862">MNDTPRLSHRLRTFVTQKTDFDRENAMQTLFTEVEAKRKQVVQDKIDRSSMSWEFLKSITNVPKLSVEERNGKTYMDLLLKAVANTDIENEHIPVVAKQFYRACSRDVDQRKNTSVQKITSQLSSLFTYKDIPKDKIEKAIHAAEKLMEWVERNKSGDALVDEEESWDDSVVFSDSACKYEYGFEERFYAHRTLDLSMLQKEFDRLNPNLTNDSSSDTDVEEEPVATETHKTASISWLREECHKLLGSPDLADNILMVLSKKGIDEAELQNKLFDMLGESGFDLMQQIFEGKSFLVREFLNKQLNNLTGPSQKSKNQKNLESIKITSTKQIELEKRLRRENKKVGKQLNKQVQSQQIENPLDWLNQKSKTSSSSSNNKSTSSVIRLEESEFDALRNKSNALNNGIQPKRIAHVGYEEYHIPPATPSEYDPSTELIPITQFDEFAKTTFKGITHLNRVQSRVFHAAYKSNENLLICAPTGCGKTNIALMSMLHEVGQHFKNGKLRLEEFKMIYIAPMKALAQEMVTHFSKRFQALGIKVREMTGDMQLTRQQVSETQLIITTPEKWDVVTRKNSDEQLIKLVKLIIIDEVHLLAEDRGPVIETIVARTLRQIESSQSMIRIVGLSATLPNYQDVADFLRVNPLSGLFHFDNSYRPVPLSQQFIAVTASNSIKRTQLYHEITYDKVTDSLNQGNQVMVFVHARKATAMAAKSLIEIAIRESELEHFKPKFDAHDSKLIQDSKNYQVKELLNQGFGIHHAGMIRQDRNLVESLFSKGSIRVLCCTATLAWGVNLPAHTVIIKGTQVYNAKKGCFVELDMLDVMQIFGRAGRPQFDTHGEGIIITTQEQCPRYLNLLNHALPIESQMHSELANHLSAEIVLGTVTSVREAMMWLSYTYMFLRMLKNPLPYGITHLEMKFDPELVNKRRELITNASELLASSKMILYDQESGVLTATDLGRVSSHFYIHFETVQTINKHLRNSMDELQILNLVASAKEFENVKMRDDEMDELTALSMDVPIKIDSGSLNVPSGKINLLIQVYISKLQLHSFSLMSDCAYIVQSVGRIVRALFEIALKRGWCDLIYTLLTLNKCLEKRMWNQLHPLRQFGNLHPSVIEALESKRIHMNMLDEMQPKEIDGALNQRLIGQIVKNCVAEFPNLEITHRVQPITHSVLRIECSISVDFDWNHKVHGESEPWWMWVEDESSQFIYHSESFQITKLHNYDDPLILHFIIPINDPRPTQYIIRFVSDRWLHAECVHVIPLKDIVLPGAHPPLTKLLPLLPLPLSALNNVYYQDLYPDLNYFNPIQTQVFHTLYHTDHNVLIGAPTGSGKTLIAELSIFRLWNETPNRKVVYIAPLKALVRERVKEWSAKLCAPLKKTLVELTGDVTPDIKLLKSADIVVTTPEKWDGISRNWQQRDYVKQVGLVIMDEIHLLGTDRGAILEVIVSRMRFISWTTNHPIRMLGLSSTLANARDLADWLGITSHLGLYNFKPSVRPVPLNVHIQGFAGKHYCPRMATMNRPAYSVILKYSKKKPVLIFVSSRRQTRLTALDLISYCAADQDSQQFVRMDHEELQYLLTQITESNLKHTLQYGIGIHHAGLSPSDKNIVEHLFVSNKIQVLVCTSTLAWGVNFPAHLVIVKGTEFFDADTKRYQDYPITDVLQMMGRAGRPQFDQSGEAYIMVQDVKKNYYKKFLYEPFPVESSLKDALHEHICAEINSGTIKTRQEAMDYLTWTFMFRRLVQNPTFYELQDTSFESLRLWMTKLIDGILKDLKNANCITLDGEDLESTHLGMISSYYYLRYTTISKFHSNITSDCDYVKLLEMVAEADEFDQIPVRHNEDELNASLAKSLPVPSYSRAYDNCHVKTFLLLVAHLSRVKLPIADYATDTKTVLDSCIRIIQAYVDVASEKGHLKSVLHLCHVMQMLMQAQWKDKSDLSTLPYLDESDLQELRTKHNVDRLIQLVDNVDLLRNLKLKKVEWDGLVKILKDLPNVKLSVEEQHGHDPIDKVMNITIHMVDERLKDRRQRQRSAYVPKFTKQKDEGWWLVVGDEAKNELMAIKRIRLMRNTQTTLVIPEVKKGTVLRCYLMSDCYLGLDQQVEFVI</sequence>
<evidence type="ECO:0000256" key="1">
    <source>
        <dbReference type="ARBA" id="ARBA00004496"/>
    </source>
</evidence>
<gene>
    <name evidence="11" type="ORF">AKO1_007863</name>
</gene>
<dbReference type="FunFam" id="2.60.40.150:FF:000004">
    <property type="entry name" value="RNA helicase, activating signal cointegrator 1"/>
    <property type="match status" value="1"/>
</dbReference>
<dbReference type="FunFam" id="1.10.10.10:FF:000024">
    <property type="entry name" value="U5 small nuclear ribonucleoprotein helicase"/>
    <property type="match status" value="1"/>
</dbReference>
<dbReference type="FunFam" id="1.10.10.10:FF:000012">
    <property type="entry name" value="U5 small nuclear ribonucleoprotein helicase"/>
    <property type="match status" value="1"/>
</dbReference>
<dbReference type="PROSITE" id="PS51192">
    <property type="entry name" value="HELICASE_ATP_BIND_1"/>
    <property type="match status" value="2"/>
</dbReference>
<dbReference type="Gene3D" id="1.10.10.10">
    <property type="entry name" value="Winged helix-like DNA-binding domain superfamily/Winged helix DNA-binding domain"/>
    <property type="match status" value="2"/>
</dbReference>
<keyword evidence="2" id="KW-0963">Cytoplasm</keyword>
<dbReference type="GO" id="GO:0005737">
    <property type="term" value="C:cytoplasm"/>
    <property type="evidence" value="ECO:0007669"/>
    <property type="project" value="UniProtKB-SubCell"/>
</dbReference>
<dbReference type="InterPro" id="IPR036388">
    <property type="entry name" value="WH-like_DNA-bd_sf"/>
</dbReference>
<dbReference type="Pfam" id="PF02889">
    <property type="entry name" value="Sec63"/>
    <property type="match status" value="2"/>
</dbReference>
<dbReference type="InterPro" id="IPR004179">
    <property type="entry name" value="Sec63-dom"/>
</dbReference>
<keyword evidence="12" id="KW-1185">Reference proteome</keyword>
<dbReference type="GO" id="GO:0180022">
    <property type="term" value="C:RQC-trigger complex"/>
    <property type="evidence" value="ECO:0007669"/>
    <property type="project" value="UniProtKB-ARBA"/>
</dbReference>
<dbReference type="FunFam" id="2.60.40.150:FF:000113">
    <property type="entry name" value="activating signal cointegrator 1 complex subunit 3"/>
    <property type="match status" value="1"/>
</dbReference>
<feature type="domain" description="Helicase ATP-binding" evidence="9">
    <location>
        <begin position="1308"/>
        <end position="1483"/>
    </location>
</feature>
<evidence type="ECO:0000256" key="2">
    <source>
        <dbReference type="ARBA" id="ARBA00022490"/>
    </source>
</evidence>
<evidence type="ECO:0000256" key="3">
    <source>
        <dbReference type="ARBA" id="ARBA00022737"/>
    </source>
</evidence>
<reference evidence="11 12" key="1">
    <citation type="submission" date="2024-03" db="EMBL/GenBank/DDBJ databases">
        <title>The Acrasis kona genome and developmental transcriptomes reveal deep origins of eukaryotic multicellular pathways.</title>
        <authorList>
            <person name="Sheikh S."/>
            <person name="Fu C.-J."/>
            <person name="Brown M.W."/>
            <person name="Baldauf S.L."/>
        </authorList>
    </citation>
    <scope>NUCLEOTIDE SEQUENCE [LARGE SCALE GENOMIC DNA]</scope>
    <source>
        <strain evidence="11 12">ATCC MYA-3509</strain>
    </source>
</reference>
<evidence type="ECO:0000313" key="12">
    <source>
        <dbReference type="Proteomes" id="UP001431209"/>
    </source>
</evidence>
<dbReference type="GO" id="GO:0003676">
    <property type="term" value="F:nucleic acid binding"/>
    <property type="evidence" value="ECO:0007669"/>
    <property type="project" value="InterPro"/>
</dbReference>
<protein>
    <submittedName>
        <fullName evidence="11">Activating signal cointegrator 1 complex subunit 3</fullName>
    </submittedName>
</protein>
<dbReference type="SUPFAM" id="SSF81296">
    <property type="entry name" value="E set domains"/>
    <property type="match status" value="1"/>
</dbReference>
<dbReference type="Proteomes" id="UP001431209">
    <property type="component" value="Unassembled WGS sequence"/>
</dbReference>
<dbReference type="SMART" id="SM00382">
    <property type="entry name" value="AAA"/>
    <property type="match status" value="2"/>
</dbReference>
<dbReference type="FunFam" id="1.10.3380.10:FF:000002">
    <property type="entry name" value="Activating signal cointegrator 1 complex subunit 3"/>
    <property type="match status" value="1"/>
</dbReference>
<keyword evidence="4" id="KW-0547">Nucleotide-binding</keyword>
<dbReference type="SMART" id="SM00490">
    <property type="entry name" value="HELICc"/>
    <property type="match status" value="2"/>
</dbReference>
<dbReference type="GO" id="GO:0004386">
    <property type="term" value="F:helicase activity"/>
    <property type="evidence" value="ECO:0007669"/>
    <property type="project" value="UniProtKB-KW"/>
</dbReference>
<evidence type="ECO:0000256" key="7">
    <source>
        <dbReference type="ARBA" id="ARBA00022840"/>
    </source>
</evidence>